<dbReference type="PANTHER" id="PTHR43798">
    <property type="entry name" value="MONOACYLGLYCEROL LIPASE"/>
    <property type="match status" value="1"/>
</dbReference>
<gene>
    <name evidence="3" type="ORF">FNH05_29645</name>
</gene>
<evidence type="ECO:0000259" key="2">
    <source>
        <dbReference type="Pfam" id="PF12697"/>
    </source>
</evidence>
<feature type="compositionally biased region" description="Basic residues" evidence="1">
    <location>
        <begin position="1"/>
        <end position="11"/>
    </location>
</feature>
<keyword evidence="3" id="KW-0378">Hydrolase</keyword>
<sequence>MRHGRQHRQRHAAQLGDQRPRRFRWPGRAHGGQRGHRLGRHRAWGVRHRSARRHVLLRVGPEHPDRPGGSRRLRRGLHARRHALSRSHAPWWSRCARRARRGAHRLSAAGRTWSGATVRGEGIVHKRRAGRHRRDQRQAGGSRESPASRDPGPPAQVRTNGRKRTKDSGSRHRKRGILGVLARRQTRRSVVNHVKLNWHTVKVSGRIAHYGVGGSDGPVVVFLHGWGLADRTYARSLGYLASNGLRVYAPALPGFGGTEELPEDERDLHGYAAWVREFLRTIGITGPVALVGHSFGGGVAIRTAYDFPDTTSQLILLNSIGGSSWTNNRGVLKAIAQRPLWDWGLHLQADLLPTRQMANVLPVILRDAVPNLLRNPGAIWRVANLARTADLTAELAELNKRKLPLVIVWSQNDNVIPEATLMSLHAGLDDPKLITVPGGHGWLLADPDRFGEVITNVLQVVESAAPVPRKPDRAA</sequence>
<feature type="compositionally biased region" description="Basic residues" evidence="1">
    <location>
        <begin position="160"/>
        <end position="176"/>
    </location>
</feature>
<feature type="compositionally biased region" description="Basic residues" evidence="1">
    <location>
        <begin position="21"/>
        <end position="38"/>
    </location>
</feature>
<dbReference type="SUPFAM" id="SSF53474">
    <property type="entry name" value="alpha/beta-Hydrolases"/>
    <property type="match status" value="1"/>
</dbReference>
<dbReference type="PRINTS" id="PR00111">
    <property type="entry name" value="ABHYDROLASE"/>
</dbReference>
<name>A0A558B0N9_9PSEU</name>
<feature type="region of interest" description="Disordered" evidence="1">
    <location>
        <begin position="117"/>
        <end position="176"/>
    </location>
</feature>
<comment type="caution">
    <text evidence="3">The sequence shown here is derived from an EMBL/GenBank/DDBJ whole genome shotgun (WGS) entry which is preliminary data.</text>
</comment>
<evidence type="ECO:0000256" key="1">
    <source>
        <dbReference type="SAM" id="MobiDB-lite"/>
    </source>
</evidence>
<evidence type="ECO:0000313" key="3">
    <source>
        <dbReference type="EMBL" id="TVT30044.1"/>
    </source>
</evidence>
<keyword evidence="4" id="KW-1185">Reference proteome</keyword>
<feature type="compositionally biased region" description="Basic residues" evidence="1">
    <location>
        <begin position="125"/>
        <end position="135"/>
    </location>
</feature>
<dbReference type="PANTHER" id="PTHR43798:SF33">
    <property type="entry name" value="HYDROLASE, PUTATIVE (AFU_ORTHOLOGUE AFUA_2G14860)-RELATED"/>
    <property type="match status" value="1"/>
</dbReference>
<protein>
    <submittedName>
        <fullName evidence="3">Alpha/beta hydrolase</fullName>
    </submittedName>
</protein>
<dbReference type="Proteomes" id="UP000320011">
    <property type="component" value="Unassembled WGS sequence"/>
</dbReference>
<dbReference type="GO" id="GO:0016020">
    <property type="term" value="C:membrane"/>
    <property type="evidence" value="ECO:0007669"/>
    <property type="project" value="TreeGrafter"/>
</dbReference>
<feature type="domain" description="AB hydrolase-1" evidence="2">
    <location>
        <begin position="220"/>
        <end position="450"/>
    </location>
</feature>
<reference evidence="3 4" key="1">
    <citation type="submission" date="2019-07" db="EMBL/GenBank/DDBJ databases">
        <authorList>
            <person name="Duangmal K."/>
            <person name="Teo W.F.A."/>
        </authorList>
    </citation>
    <scope>NUCLEOTIDE SEQUENCE [LARGE SCALE GENOMIC DNA]</scope>
    <source>
        <strain evidence="3 4">TBRC 6029</strain>
    </source>
</reference>
<dbReference type="InterPro" id="IPR000073">
    <property type="entry name" value="AB_hydrolase_1"/>
</dbReference>
<accession>A0A558B0N9</accession>
<evidence type="ECO:0000313" key="4">
    <source>
        <dbReference type="Proteomes" id="UP000320011"/>
    </source>
</evidence>
<organism evidence="3 4">
    <name type="scientific">Amycolatopsis rhizosphaerae</name>
    <dbReference type="NCBI Taxonomy" id="2053003"/>
    <lineage>
        <taxon>Bacteria</taxon>
        <taxon>Bacillati</taxon>
        <taxon>Actinomycetota</taxon>
        <taxon>Actinomycetes</taxon>
        <taxon>Pseudonocardiales</taxon>
        <taxon>Pseudonocardiaceae</taxon>
        <taxon>Amycolatopsis</taxon>
    </lineage>
</organism>
<dbReference type="Pfam" id="PF12697">
    <property type="entry name" value="Abhydrolase_6"/>
    <property type="match status" value="1"/>
</dbReference>
<proteinExistence type="predicted"/>
<dbReference type="Gene3D" id="3.40.50.1820">
    <property type="entry name" value="alpha/beta hydrolase"/>
    <property type="match status" value="1"/>
</dbReference>
<dbReference type="AlphaFoldDB" id="A0A558B0N9"/>
<dbReference type="EMBL" id="VJWX01000430">
    <property type="protein sequence ID" value="TVT30044.1"/>
    <property type="molecule type" value="Genomic_DNA"/>
</dbReference>
<reference evidence="3 4" key="2">
    <citation type="submission" date="2019-08" db="EMBL/GenBank/DDBJ databases">
        <title>Amycolatopsis acidicola sp. nov., isolated from peat swamp forest soil.</title>
        <authorList>
            <person name="Srisuk N."/>
        </authorList>
    </citation>
    <scope>NUCLEOTIDE SEQUENCE [LARGE SCALE GENOMIC DNA]</scope>
    <source>
        <strain evidence="3 4">TBRC 6029</strain>
    </source>
</reference>
<dbReference type="OrthoDB" id="5431692at2"/>
<feature type="region of interest" description="Disordered" evidence="1">
    <location>
        <begin position="1"/>
        <end position="38"/>
    </location>
</feature>
<dbReference type="InterPro" id="IPR050266">
    <property type="entry name" value="AB_hydrolase_sf"/>
</dbReference>
<dbReference type="InterPro" id="IPR029058">
    <property type="entry name" value="AB_hydrolase_fold"/>
</dbReference>
<dbReference type="GO" id="GO:0016787">
    <property type="term" value="F:hydrolase activity"/>
    <property type="evidence" value="ECO:0007669"/>
    <property type="project" value="UniProtKB-KW"/>
</dbReference>